<sequence>MMNHYSRRRVLKMVGLVAVTSAAGHLLPLARLNAAQPDAQTDELDIFMQVSQQLTQQDELNETVGAALYDTLSQTQKNFSSALLRLSNLLTHQPDLLQQERLPFAESDAGSAKLAGTILSGWYTGVVGKGKNARYITYINTLANQIVNDKLVPPSFSYGVCGSWSSQP</sequence>
<feature type="signal peptide" evidence="1">
    <location>
        <begin position="1"/>
        <end position="23"/>
    </location>
</feature>
<name>D4GFF1_PANAM</name>
<evidence type="ECO:0000256" key="1">
    <source>
        <dbReference type="SAM" id="SignalP"/>
    </source>
</evidence>
<evidence type="ECO:0000313" key="3">
    <source>
        <dbReference type="Proteomes" id="UP000001702"/>
    </source>
</evidence>
<dbReference type="HOGENOM" id="CLU_098949_2_0_6"/>
<dbReference type="EMBL" id="CP001875">
    <property type="protein sequence ID" value="ADD79271.1"/>
    <property type="molecule type" value="Genomic_DNA"/>
</dbReference>
<gene>
    <name evidence="2" type="ordered locus">PANA_4104</name>
</gene>
<feature type="chain" id="PRO_5003057365" evidence="1">
    <location>
        <begin position="24"/>
        <end position="168"/>
    </location>
</feature>
<dbReference type="Proteomes" id="UP000001702">
    <property type="component" value="Chromosome"/>
</dbReference>
<organism evidence="2 3">
    <name type="scientific">Pantoea ananatis (strain LMG 20103)</name>
    <dbReference type="NCBI Taxonomy" id="706191"/>
    <lineage>
        <taxon>Bacteria</taxon>
        <taxon>Pseudomonadati</taxon>
        <taxon>Pseudomonadota</taxon>
        <taxon>Gammaproteobacteria</taxon>
        <taxon>Enterobacterales</taxon>
        <taxon>Erwiniaceae</taxon>
        <taxon>Pantoea</taxon>
    </lineage>
</organism>
<evidence type="ECO:0000313" key="2">
    <source>
        <dbReference type="EMBL" id="ADD79271.1"/>
    </source>
</evidence>
<dbReference type="eggNOG" id="ENOG50323MZ">
    <property type="taxonomic scope" value="Bacteria"/>
</dbReference>
<dbReference type="AlphaFoldDB" id="D4GFF1"/>
<dbReference type="KEGG" id="pam:PANA_4104"/>
<protein>
    <submittedName>
        <fullName evidence="2">Uncharacterized protein</fullName>
    </submittedName>
</protein>
<dbReference type="InterPro" id="IPR006311">
    <property type="entry name" value="TAT_signal"/>
</dbReference>
<keyword evidence="3" id="KW-1185">Reference proteome</keyword>
<dbReference type="InterPro" id="IPR024651">
    <property type="entry name" value="FAD-SLDH_ssu"/>
</dbReference>
<reference evidence="2 3" key="1">
    <citation type="journal article" date="2010" name="J. Bacteriol.">
        <title>Genome sequence of Pantoea ananatis LMG20103, the causative agent of Eucalyptus blight and dieback.</title>
        <authorList>
            <person name="De Maayer P."/>
            <person name="Chan W.Y."/>
            <person name="Venter S.N."/>
            <person name="Toth I.K."/>
            <person name="Birch P.R."/>
            <person name="Joubert F."/>
            <person name="Coutinho T.A."/>
        </authorList>
    </citation>
    <scope>NUCLEOTIDE SEQUENCE [LARGE SCALE GENOMIC DNA]</scope>
    <source>
        <strain evidence="2 3">LMG 20103</strain>
    </source>
</reference>
<proteinExistence type="predicted"/>
<accession>D4GFF1</accession>
<dbReference type="Pfam" id="PF12318">
    <property type="entry name" value="FAD-SLDH"/>
    <property type="match status" value="1"/>
</dbReference>
<keyword evidence="1" id="KW-0732">Signal</keyword>
<dbReference type="STRING" id="706191.PANA_4104"/>
<dbReference type="PROSITE" id="PS51318">
    <property type="entry name" value="TAT"/>
    <property type="match status" value="1"/>
</dbReference>